<comment type="caution">
    <text evidence="1">The sequence shown here is derived from an EMBL/GenBank/DDBJ whole genome shotgun (WGS) entry which is preliminary data.</text>
</comment>
<evidence type="ECO:0000313" key="1">
    <source>
        <dbReference type="EMBL" id="CAG8845298.1"/>
    </source>
</evidence>
<organism evidence="1 2">
    <name type="scientific">Gigaspora margarita</name>
    <dbReference type="NCBI Taxonomy" id="4874"/>
    <lineage>
        <taxon>Eukaryota</taxon>
        <taxon>Fungi</taxon>
        <taxon>Fungi incertae sedis</taxon>
        <taxon>Mucoromycota</taxon>
        <taxon>Glomeromycotina</taxon>
        <taxon>Glomeromycetes</taxon>
        <taxon>Diversisporales</taxon>
        <taxon>Gigasporaceae</taxon>
        <taxon>Gigaspora</taxon>
    </lineage>
</organism>
<feature type="non-terminal residue" evidence="1">
    <location>
        <position position="1"/>
    </location>
</feature>
<proteinExistence type="predicted"/>
<gene>
    <name evidence="1" type="ORF">GMARGA_LOCUS37563</name>
</gene>
<accession>A0ABN7X1B1</accession>
<sequence length="70" mass="8088">LRGTFLPLNSEFSGFSFKSVHDLIKQYQNSFNTVQGYVDHYAGRVEPLNADYCLLDEVYFYLSRGLMSPQ</sequence>
<dbReference type="EMBL" id="CAJVQB010078945">
    <property type="protein sequence ID" value="CAG8845298.1"/>
    <property type="molecule type" value="Genomic_DNA"/>
</dbReference>
<name>A0ABN7X1B1_GIGMA</name>
<protein>
    <submittedName>
        <fullName evidence="1">1339_t:CDS:1</fullName>
    </submittedName>
</protein>
<dbReference type="Proteomes" id="UP000789901">
    <property type="component" value="Unassembled WGS sequence"/>
</dbReference>
<reference evidence="1 2" key="1">
    <citation type="submission" date="2021-06" db="EMBL/GenBank/DDBJ databases">
        <authorList>
            <person name="Kallberg Y."/>
            <person name="Tangrot J."/>
            <person name="Rosling A."/>
        </authorList>
    </citation>
    <scope>NUCLEOTIDE SEQUENCE [LARGE SCALE GENOMIC DNA]</scope>
    <source>
        <strain evidence="1 2">120-4 pot B 10/14</strain>
    </source>
</reference>
<feature type="non-terminal residue" evidence="1">
    <location>
        <position position="70"/>
    </location>
</feature>
<evidence type="ECO:0000313" key="2">
    <source>
        <dbReference type="Proteomes" id="UP000789901"/>
    </source>
</evidence>
<keyword evidence="2" id="KW-1185">Reference proteome</keyword>